<dbReference type="EMBL" id="LDRT01000092">
    <property type="protein sequence ID" value="KTR93227.1"/>
    <property type="molecule type" value="Genomic_DNA"/>
</dbReference>
<feature type="compositionally biased region" description="Polar residues" evidence="1">
    <location>
        <begin position="750"/>
        <end position="761"/>
    </location>
</feature>
<proteinExistence type="predicted"/>
<reference evidence="3 4" key="1">
    <citation type="journal article" date="2016" name="Front. Microbiol.">
        <title>Genomic Resource of Rice Seed Associated Bacteria.</title>
        <authorList>
            <person name="Midha S."/>
            <person name="Bansal K."/>
            <person name="Sharma S."/>
            <person name="Kumar N."/>
            <person name="Patil P.P."/>
            <person name="Chaudhry V."/>
            <person name="Patil P.B."/>
        </authorList>
    </citation>
    <scope>NUCLEOTIDE SEQUENCE [LARGE SCALE GENOMIC DNA]</scope>
    <source>
        <strain evidence="3 4">NS220</strain>
    </source>
</reference>
<dbReference type="AlphaFoldDB" id="A0A147EV28"/>
<dbReference type="OrthoDB" id="5115419at2"/>
<evidence type="ECO:0000313" key="3">
    <source>
        <dbReference type="EMBL" id="KTR93227.1"/>
    </source>
</evidence>
<name>A0A147EV28_MICTE</name>
<keyword evidence="2" id="KW-0472">Membrane</keyword>
<feature type="compositionally biased region" description="Polar residues" evidence="1">
    <location>
        <begin position="768"/>
        <end position="780"/>
    </location>
</feature>
<evidence type="ECO:0000313" key="4">
    <source>
        <dbReference type="Proteomes" id="UP000075025"/>
    </source>
</evidence>
<feature type="compositionally biased region" description="Basic and acidic residues" evidence="1">
    <location>
        <begin position="1"/>
        <end position="10"/>
    </location>
</feature>
<feature type="region of interest" description="Disordered" evidence="1">
    <location>
        <begin position="48"/>
        <end position="71"/>
    </location>
</feature>
<accession>A0A147EV28</accession>
<feature type="region of interest" description="Disordered" evidence="1">
    <location>
        <begin position="866"/>
        <end position="915"/>
    </location>
</feature>
<organism evidence="3 4">
    <name type="scientific">Microbacterium testaceum</name>
    <name type="common">Aureobacterium testaceum</name>
    <name type="synonym">Brevibacterium testaceum</name>
    <dbReference type="NCBI Taxonomy" id="2033"/>
    <lineage>
        <taxon>Bacteria</taxon>
        <taxon>Bacillati</taxon>
        <taxon>Actinomycetota</taxon>
        <taxon>Actinomycetes</taxon>
        <taxon>Micrococcales</taxon>
        <taxon>Microbacteriaceae</taxon>
        <taxon>Microbacterium</taxon>
    </lineage>
</organism>
<feature type="region of interest" description="Disordered" evidence="1">
    <location>
        <begin position="745"/>
        <end position="783"/>
    </location>
</feature>
<keyword evidence="2" id="KW-0812">Transmembrane</keyword>
<evidence type="ECO:0008006" key="5">
    <source>
        <dbReference type="Google" id="ProtNLM"/>
    </source>
</evidence>
<feature type="transmembrane region" description="Helical" evidence="2">
    <location>
        <begin position="930"/>
        <end position="950"/>
    </location>
</feature>
<gene>
    <name evidence="3" type="ORF">NS220_13270</name>
</gene>
<sequence>MTTSTHDRPTPARRGKATRWPRRARGLAALTATALLAGLTVVGPGPTPPAAVAADTRSTARWDNSGIGGTDPRTWTSSLSSTLGIASNVFGFDKSAMWLLGGSALAVAGPLLAAALGSGGPGVSDVLDELDGVEHQLTVVQQSIDKVQTEVESTNVNTLMGTCTAQTARLQSLRGVVETSETLYSRFVAQTKRVGDEASAARMKEAAENFIRVALGSVGQSDVAGTELGRAITQAHLELSSSGGGSGIIDTCGKAYLEEWWSKNASDSARTSMDATAAGAWVDDRAYFERLQAMVVYWQTVMGQGAYLLQQASLLQAALYTAGSLPAGTTAMDAAAPCYLASKAKNAVKALTLCESGAAYMADLSGKIAREWRQVGVPYTDEEVVLALGSGVTRVPRADGSAVPSTLWVRDPTTYPGGSSGPWTQGDLVTTTFRDWTGWKPASATQWSDLSQTYVRTHGSFAAAEVTPRQVWGVQKEAFSSARWNQFEYTKTALGPTAPSSSQMKGTAKFAPVDVLQKMSSVHDTVGAPLFAADSTGTLAWIPTEQTTPWFFWETVQLKEFAPGVQRGLTVAPGELASFRPPTLTTVWAYQREKGLGLRCFVAPQDGVVCGDTVAPWWIARQNVDYRIVSSNWWTHNWTSGMAVDVVPLWSGLGTFRASGTNVDCHNSFGVSCGTPFNVSIEMPEWMQSFQSEARGWQEPPVRAGTLWPALAVPTTAGCTTGWGVPTRCGSAFDHWVTNTLPAAGAAGPQPTSDAWVSSTAPGRVSCNDPSWQRQTSSTGAGLVHRDTRWTAIAPDGSSAELFSPAGTDVALADLVSAGGWTTTPPRLSLVCTLTTAFADAAGTISTLLSSPATAERSGDVWTVVDGRGGIDDPDAPEPTDGPSTTPEPTAPPSAGPVLTPSATPTANPDGGVDSVAGGPLAATGQTVSLIVPVAGGAILALGALLLIGARRRRRTTSR</sequence>
<dbReference type="Proteomes" id="UP000075025">
    <property type="component" value="Unassembled WGS sequence"/>
</dbReference>
<dbReference type="RefSeq" id="WP_058624512.1">
    <property type="nucleotide sequence ID" value="NZ_LDRT01000092.1"/>
</dbReference>
<dbReference type="PATRIC" id="fig|2033.6.peg.3967"/>
<keyword evidence="2" id="KW-1133">Transmembrane helix</keyword>
<feature type="compositionally biased region" description="Basic residues" evidence="1">
    <location>
        <begin position="11"/>
        <end position="20"/>
    </location>
</feature>
<feature type="region of interest" description="Disordered" evidence="1">
    <location>
        <begin position="1"/>
        <end position="20"/>
    </location>
</feature>
<evidence type="ECO:0000256" key="2">
    <source>
        <dbReference type="SAM" id="Phobius"/>
    </source>
</evidence>
<evidence type="ECO:0000256" key="1">
    <source>
        <dbReference type="SAM" id="MobiDB-lite"/>
    </source>
</evidence>
<comment type="caution">
    <text evidence="3">The sequence shown here is derived from an EMBL/GenBank/DDBJ whole genome shotgun (WGS) entry which is preliminary data.</text>
</comment>
<protein>
    <recommendedName>
        <fullName evidence="5">Gram-positive cocci surface proteins LPxTG domain-containing protein</fullName>
    </recommendedName>
</protein>